<dbReference type="Gene3D" id="1.10.10.10">
    <property type="entry name" value="Winged helix-like DNA-binding domain superfamily/Winged helix DNA-binding domain"/>
    <property type="match status" value="1"/>
</dbReference>
<dbReference type="EMBL" id="JBHLZU010000018">
    <property type="protein sequence ID" value="MFB9906699.1"/>
    <property type="molecule type" value="Genomic_DNA"/>
</dbReference>
<evidence type="ECO:0000313" key="2">
    <source>
        <dbReference type="EMBL" id="MFB9906699.1"/>
    </source>
</evidence>
<dbReference type="Proteomes" id="UP001589693">
    <property type="component" value="Unassembled WGS sequence"/>
</dbReference>
<dbReference type="InterPro" id="IPR052509">
    <property type="entry name" value="Metal_resp_DNA-bind_regulator"/>
</dbReference>
<dbReference type="InterPro" id="IPR036388">
    <property type="entry name" value="WH-like_DNA-bd_sf"/>
</dbReference>
<dbReference type="SUPFAM" id="SSF46785">
    <property type="entry name" value="Winged helix' DNA-binding domain"/>
    <property type="match status" value="1"/>
</dbReference>
<proteinExistence type="predicted"/>
<dbReference type="RefSeq" id="WP_377855439.1">
    <property type="nucleotide sequence ID" value="NZ_JBHLZU010000018.1"/>
</dbReference>
<gene>
    <name evidence="2" type="ORF">ACFFQA_22425</name>
</gene>
<dbReference type="PANTHER" id="PTHR33169:SF26">
    <property type="entry name" value="CONSERVED PROTEIN"/>
    <property type="match status" value="1"/>
</dbReference>
<evidence type="ECO:0000259" key="1">
    <source>
        <dbReference type="Pfam" id="PF03551"/>
    </source>
</evidence>
<protein>
    <submittedName>
        <fullName evidence="2">PadR family transcriptional regulator</fullName>
    </submittedName>
</protein>
<keyword evidence="3" id="KW-1185">Reference proteome</keyword>
<sequence length="191" mass="21503">MLELAILGLLHRHPMHGYELRKQLCGLLCGLRSFSFGSLYPALGRLQRAELIAEENAGAGTGNSPSGRNRKVYNLTPRGREHFTALLAEDGQQAWEDECFGVRLAFFSRTPASVRVRILHGRRQWLAERAEGLRAALAQSARLTDQYVRELHRMSLDSTEREALWLDELIARERGGGELCPDHGDRADQAR</sequence>
<dbReference type="InterPro" id="IPR036390">
    <property type="entry name" value="WH_DNA-bd_sf"/>
</dbReference>
<accession>A0ABV6A0M6</accession>
<name>A0ABV6A0M6_9PSEU</name>
<dbReference type="PANTHER" id="PTHR33169">
    <property type="entry name" value="PADR-FAMILY TRANSCRIPTIONAL REGULATOR"/>
    <property type="match status" value="1"/>
</dbReference>
<evidence type="ECO:0000313" key="3">
    <source>
        <dbReference type="Proteomes" id="UP001589693"/>
    </source>
</evidence>
<dbReference type="InterPro" id="IPR005149">
    <property type="entry name" value="Tscrpt_reg_PadR_N"/>
</dbReference>
<comment type="caution">
    <text evidence="2">The sequence shown here is derived from an EMBL/GenBank/DDBJ whole genome shotgun (WGS) entry which is preliminary data.</text>
</comment>
<organism evidence="2 3">
    <name type="scientific">Allokutzneria oryzae</name>
    <dbReference type="NCBI Taxonomy" id="1378989"/>
    <lineage>
        <taxon>Bacteria</taxon>
        <taxon>Bacillati</taxon>
        <taxon>Actinomycetota</taxon>
        <taxon>Actinomycetes</taxon>
        <taxon>Pseudonocardiales</taxon>
        <taxon>Pseudonocardiaceae</taxon>
        <taxon>Allokutzneria</taxon>
    </lineage>
</organism>
<dbReference type="Pfam" id="PF03551">
    <property type="entry name" value="PadR"/>
    <property type="match status" value="1"/>
</dbReference>
<reference evidence="2 3" key="1">
    <citation type="submission" date="2024-09" db="EMBL/GenBank/DDBJ databases">
        <authorList>
            <person name="Sun Q."/>
            <person name="Mori K."/>
        </authorList>
    </citation>
    <scope>NUCLEOTIDE SEQUENCE [LARGE SCALE GENOMIC DNA]</scope>
    <source>
        <strain evidence="2 3">TBRC 7907</strain>
    </source>
</reference>
<feature type="domain" description="Transcription regulator PadR N-terminal" evidence="1">
    <location>
        <begin position="6"/>
        <end position="84"/>
    </location>
</feature>